<proteinExistence type="predicted"/>
<accession>A0A6A6AUJ0</accession>
<reference evidence="4" key="1">
    <citation type="journal article" date="2020" name="Stud. Mycol.">
        <title>101 Dothideomycetes genomes: a test case for predicting lifestyles and emergence of pathogens.</title>
        <authorList>
            <person name="Haridas S."/>
            <person name="Albert R."/>
            <person name="Binder M."/>
            <person name="Bloem J."/>
            <person name="Labutti K."/>
            <person name="Salamov A."/>
            <person name="Andreopoulos B."/>
            <person name="Baker S."/>
            <person name="Barry K."/>
            <person name="Bills G."/>
            <person name="Bluhm B."/>
            <person name="Cannon C."/>
            <person name="Castanera R."/>
            <person name="Culley D."/>
            <person name="Daum C."/>
            <person name="Ezra D."/>
            <person name="Gonzalez J."/>
            <person name="Henrissat B."/>
            <person name="Kuo A."/>
            <person name="Liang C."/>
            <person name="Lipzen A."/>
            <person name="Lutzoni F."/>
            <person name="Magnuson J."/>
            <person name="Mondo S."/>
            <person name="Nolan M."/>
            <person name="Ohm R."/>
            <person name="Pangilinan J."/>
            <person name="Park H.-J."/>
            <person name="Ramirez L."/>
            <person name="Alfaro M."/>
            <person name="Sun H."/>
            <person name="Tritt A."/>
            <person name="Yoshinaga Y."/>
            <person name="Zwiers L.-H."/>
            <person name="Turgeon B."/>
            <person name="Goodwin S."/>
            <person name="Spatafora J."/>
            <person name="Crous P."/>
            <person name="Grigoriev I."/>
        </authorList>
    </citation>
    <scope>NUCLEOTIDE SEQUENCE</scope>
    <source>
        <strain evidence="4">CBS 121167</strain>
    </source>
</reference>
<feature type="compositionally biased region" description="Acidic residues" evidence="2">
    <location>
        <begin position="159"/>
        <end position="183"/>
    </location>
</feature>
<feature type="compositionally biased region" description="Polar residues" evidence="2">
    <location>
        <begin position="445"/>
        <end position="461"/>
    </location>
</feature>
<feature type="domain" description="PD-(D/E)XK nuclease-like" evidence="3">
    <location>
        <begin position="225"/>
        <end position="553"/>
    </location>
</feature>
<dbReference type="EMBL" id="ML995566">
    <property type="protein sequence ID" value="KAF2135599.1"/>
    <property type="molecule type" value="Genomic_DNA"/>
</dbReference>
<dbReference type="Proteomes" id="UP000799438">
    <property type="component" value="Unassembled WGS sequence"/>
</dbReference>
<feature type="compositionally biased region" description="Low complexity" evidence="2">
    <location>
        <begin position="412"/>
        <end position="444"/>
    </location>
</feature>
<dbReference type="InterPro" id="IPR046797">
    <property type="entry name" value="PDDEXK_12"/>
</dbReference>
<feature type="region of interest" description="Disordered" evidence="2">
    <location>
        <begin position="398"/>
        <end position="483"/>
    </location>
</feature>
<dbReference type="AlphaFoldDB" id="A0A6A6AUJ0"/>
<protein>
    <recommendedName>
        <fullName evidence="3">PD-(D/E)XK nuclease-like domain-containing protein</fullName>
    </recommendedName>
</protein>
<feature type="compositionally biased region" description="Polar residues" evidence="2">
    <location>
        <begin position="398"/>
        <end position="411"/>
    </location>
</feature>
<dbReference type="RefSeq" id="XP_033391317.1">
    <property type="nucleotide sequence ID" value="XM_033545495.1"/>
</dbReference>
<feature type="compositionally biased region" description="Pro residues" evidence="2">
    <location>
        <begin position="25"/>
        <end position="43"/>
    </location>
</feature>
<feature type="region of interest" description="Disordered" evidence="2">
    <location>
        <begin position="18"/>
        <end position="134"/>
    </location>
</feature>
<dbReference type="Pfam" id="PF20516">
    <property type="entry name" value="PDDEXK_12"/>
    <property type="match status" value="1"/>
</dbReference>
<evidence type="ECO:0000313" key="4">
    <source>
        <dbReference type="EMBL" id="KAF2135599.1"/>
    </source>
</evidence>
<keyword evidence="1" id="KW-0175">Coiled coil</keyword>
<keyword evidence="5" id="KW-1185">Reference proteome</keyword>
<gene>
    <name evidence="4" type="ORF">K452DRAFT_347480</name>
</gene>
<evidence type="ECO:0000256" key="1">
    <source>
        <dbReference type="SAM" id="Coils"/>
    </source>
</evidence>
<feature type="region of interest" description="Disordered" evidence="2">
    <location>
        <begin position="154"/>
        <end position="183"/>
    </location>
</feature>
<feature type="coiled-coil region" evidence="1">
    <location>
        <begin position="569"/>
        <end position="600"/>
    </location>
</feature>
<organism evidence="4 5">
    <name type="scientific">Aplosporella prunicola CBS 121167</name>
    <dbReference type="NCBI Taxonomy" id="1176127"/>
    <lineage>
        <taxon>Eukaryota</taxon>
        <taxon>Fungi</taxon>
        <taxon>Dikarya</taxon>
        <taxon>Ascomycota</taxon>
        <taxon>Pezizomycotina</taxon>
        <taxon>Dothideomycetes</taxon>
        <taxon>Dothideomycetes incertae sedis</taxon>
        <taxon>Botryosphaeriales</taxon>
        <taxon>Aplosporellaceae</taxon>
        <taxon>Aplosporella</taxon>
    </lineage>
</organism>
<sequence length="607" mass="65855">MSTLDTICDRVRAWQESLRVAGASTPPPSSSPPPSSPSSPSSPPSSLSSPLKRKAAAMADRSASPKRRRVASGADRCDRTDNGTDHATPSRAGSVFSNAPVFPPASTASHTTSPTVSCPPSTTASRSRGSSPNKLGARQMLIDLDITVPAFNLGHSYGDDDDEDITISDIEDENIGDKEDEDELPSGIRELVERLSQGRIQQQCIPRVLQKVLRRLHKGQECIPEDAFAKPTSPSMSTEQARNLLKLVREIHRVALLAYDDLEEETDWYDVVKAVLTIPESPIILKKCARKVVATELLPLKEGKPIKSVGVDCFLQFDIKKPEIKDVVHSARQKCPSFNFSPFKNAEACRSFAAAFVEVKTPSGIFTDGVYQCVVTTAAYQERLLGFIGLAKRAMASSSSGDQNNLPSTNGSHPAANPSSPSSDGVLASSVQSVSLSNGSSSSNPTTVLSNGNSTLPNSPVDTDPSSRDMPSSTAEQPLSSNPKTNEFLTYLPVIGWVVHHHAWYLHIAFRQPDNTVRVLGPFLCGSTSTLYEIFRLLKMVREVHDWATQTMWPALKEVMQFATPQQLKEQAERQVAEALQKTQEELAAQQARVAEQQRALAGPSNT</sequence>
<name>A0A6A6AUJ0_9PEZI</name>
<dbReference type="OrthoDB" id="4207404at2759"/>
<evidence type="ECO:0000259" key="3">
    <source>
        <dbReference type="Pfam" id="PF20516"/>
    </source>
</evidence>
<dbReference type="GeneID" id="54303003"/>
<feature type="compositionally biased region" description="Low complexity" evidence="2">
    <location>
        <begin position="104"/>
        <end position="125"/>
    </location>
</feature>
<evidence type="ECO:0000313" key="5">
    <source>
        <dbReference type="Proteomes" id="UP000799438"/>
    </source>
</evidence>
<evidence type="ECO:0000256" key="2">
    <source>
        <dbReference type="SAM" id="MobiDB-lite"/>
    </source>
</evidence>
<feature type="compositionally biased region" description="Basic and acidic residues" evidence="2">
    <location>
        <begin position="75"/>
        <end position="84"/>
    </location>
</feature>
<feature type="compositionally biased region" description="Polar residues" evidence="2">
    <location>
        <begin position="469"/>
        <end position="483"/>
    </location>
</feature>